<dbReference type="GO" id="GO:0009523">
    <property type="term" value="C:photosystem II"/>
    <property type="evidence" value="ECO:0007669"/>
    <property type="project" value="UniProtKB-KW"/>
</dbReference>
<comment type="caution">
    <text evidence="5">The sequence shown here is derived from an EMBL/GenBank/DDBJ whole genome shotgun (WGS) entry which is preliminary data.</text>
</comment>
<dbReference type="PANTHER" id="PTHR47199:SF2">
    <property type="entry name" value="PHOTOSYSTEM II STABILITY_ASSEMBLY FACTOR HCF136, CHLOROPLASTIC"/>
    <property type="match status" value="1"/>
</dbReference>
<dbReference type="Gene3D" id="2.130.10.10">
    <property type="entry name" value="YVTN repeat-like/Quinoprotein amine dehydrogenase"/>
    <property type="match status" value="2"/>
</dbReference>
<keyword evidence="1" id="KW-0602">Photosynthesis</keyword>
<accession>A0A6L8MH63</accession>
<keyword evidence="3" id="KW-0732">Signal</keyword>
<organism evidence="5 6">
    <name type="scientific">Duganella lactea</name>
    <dbReference type="NCBI Taxonomy" id="2692173"/>
    <lineage>
        <taxon>Bacteria</taxon>
        <taxon>Pseudomonadati</taxon>
        <taxon>Pseudomonadota</taxon>
        <taxon>Betaproteobacteria</taxon>
        <taxon>Burkholderiales</taxon>
        <taxon>Oxalobacteraceae</taxon>
        <taxon>Telluria group</taxon>
        <taxon>Duganella</taxon>
    </lineage>
</organism>
<dbReference type="AlphaFoldDB" id="A0A6L8MH63"/>
<dbReference type="RefSeq" id="WP_161018977.1">
    <property type="nucleotide sequence ID" value="NZ_WWCP01000006.1"/>
</dbReference>
<dbReference type="SUPFAM" id="SSF110296">
    <property type="entry name" value="Oligoxyloglucan reducing end-specific cellobiohydrolase"/>
    <property type="match status" value="1"/>
</dbReference>
<dbReference type="Pfam" id="PF14870">
    <property type="entry name" value="PSII_BNR"/>
    <property type="match status" value="1"/>
</dbReference>
<keyword evidence="2" id="KW-0604">Photosystem II</keyword>
<feature type="signal peptide" evidence="3">
    <location>
        <begin position="1"/>
        <end position="19"/>
    </location>
</feature>
<evidence type="ECO:0000313" key="5">
    <source>
        <dbReference type="EMBL" id="MYM81854.1"/>
    </source>
</evidence>
<reference evidence="5 6" key="1">
    <citation type="submission" date="2019-12" db="EMBL/GenBank/DDBJ databases">
        <title>Novel species isolated from a subtropical stream in China.</title>
        <authorList>
            <person name="Lu H."/>
        </authorList>
    </citation>
    <scope>NUCLEOTIDE SEQUENCE [LARGE SCALE GENOMIC DNA]</scope>
    <source>
        <strain evidence="5 6">FT50W</strain>
    </source>
</reference>
<gene>
    <name evidence="5" type="ORF">GTP44_07765</name>
</gene>
<dbReference type="InterPro" id="IPR015943">
    <property type="entry name" value="WD40/YVTN_repeat-like_dom_sf"/>
</dbReference>
<dbReference type="EMBL" id="WWCP01000006">
    <property type="protein sequence ID" value="MYM81854.1"/>
    <property type="molecule type" value="Genomic_DNA"/>
</dbReference>
<feature type="chain" id="PRO_5026974658" description="Photosynthesis system II assembly factor Ycf48/Hcf136-like domain-containing protein" evidence="3">
    <location>
        <begin position="20"/>
        <end position="360"/>
    </location>
</feature>
<evidence type="ECO:0000256" key="2">
    <source>
        <dbReference type="ARBA" id="ARBA00023276"/>
    </source>
</evidence>
<protein>
    <recommendedName>
        <fullName evidence="4">Photosynthesis system II assembly factor Ycf48/Hcf136-like domain-containing protein</fullName>
    </recommendedName>
</protein>
<evidence type="ECO:0000256" key="3">
    <source>
        <dbReference type="SAM" id="SignalP"/>
    </source>
</evidence>
<feature type="domain" description="Photosynthesis system II assembly factor Ycf48/Hcf136-like" evidence="4">
    <location>
        <begin position="162"/>
        <end position="244"/>
    </location>
</feature>
<dbReference type="GO" id="GO:0015979">
    <property type="term" value="P:photosynthesis"/>
    <property type="evidence" value="ECO:0007669"/>
    <property type="project" value="UniProtKB-KW"/>
</dbReference>
<evidence type="ECO:0000259" key="4">
    <source>
        <dbReference type="Pfam" id="PF14870"/>
    </source>
</evidence>
<evidence type="ECO:0000256" key="1">
    <source>
        <dbReference type="ARBA" id="ARBA00022531"/>
    </source>
</evidence>
<name>A0A6L8MH63_9BURK</name>
<proteinExistence type="predicted"/>
<evidence type="ECO:0000313" key="6">
    <source>
        <dbReference type="Proteomes" id="UP000474565"/>
    </source>
</evidence>
<dbReference type="Proteomes" id="UP000474565">
    <property type="component" value="Unassembled WGS sequence"/>
</dbReference>
<sequence length="360" mass="36393">MAGKSFLSQCAWFSAVALGAAPLAAPAGDASADAVTAARLRPAVMARQPTQSVMLGAAMAGPRIVAVGERGVILLSDDHGATWHQAPAPVSVTLTAVRFEDALHGVAVGHAGVALVTADGGASWRQTLDGVRAAALTLAAAKAGSDAAAIREAERLVADGADKPLLDVCLAGNGRVLAVGAYGLAFGSDDGGRSWSAWSGRMDNPKGLHLNAVRQRGDTVLIGGERGLALLSTDGGKRFQRLAVPYQGSFFTAELPAGGALVLAGLRGNVWQSADGRDWRQLASPMPVSITASTVRADGSLLFANQAGLMLDVRGQALAPLAAAPLPPLNGVLDLSQGRLLALTMQGLKSVAAPATGAAP</sequence>
<dbReference type="InterPro" id="IPR028203">
    <property type="entry name" value="PSII_CF48-like_dom"/>
</dbReference>
<dbReference type="PANTHER" id="PTHR47199">
    <property type="entry name" value="PHOTOSYSTEM II STABILITY/ASSEMBLY FACTOR HCF136, CHLOROPLASTIC"/>
    <property type="match status" value="1"/>
</dbReference>